<dbReference type="CDD" id="cd09120">
    <property type="entry name" value="PLDc_DNaseII_1"/>
    <property type="match status" value="1"/>
</dbReference>
<proteinExistence type="inferred from homology"/>
<dbReference type="GO" id="GO:0016787">
    <property type="term" value="F:hydrolase activity"/>
    <property type="evidence" value="ECO:0007669"/>
    <property type="project" value="UniProtKB-KW"/>
</dbReference>
<keyword evidence="2" id="KW-0378">Hydrolase</keyword>
<comment type="similarity">
    <text evidence="1">Belongs to the DNase II family.</text>
</comment>
<keyword evidence="5" id="KW-1185">Reference proteome</keyword>
<dbReference type="Pfam" id="PF03265">
    <property type="entry name" value="DNase_II"/>
    <property type="match status" value="1"/>
</dbReference>
<protein>
    <recommendedName>
        <fullName evidence="6">Plancitoxin-1</fullName>
    </recommendedName>
</protein>
<keyword evidence="3" id="KW-0732">Signal</keyword>
<dbReference type="PANTHER" id="PTHR10858">
    <property type="entry name" value="DEOXYRIBONUCLEASE II"/>
    <property type="match status" value="1"/>
</dbReference>
<dbReference type="EMBL" id="JBDJPC010000003">
    <property type="protein sequence ID" value="KAL1509067.1"/>
    <property type="molecule type" value="Genomic_DNA"/>
</dbReference>
<dbReference type="PANTHER" id="PTHR10858:SF23">
    <property type="entry name" value="DEOXYRIBONUCLEASE II"/>
    <property type="match status" value="1"/>
</dbReference>
<dbReference type="GO" id="GO:0006259">
    <property type="term" value="P:DNA metabolic process"/>
    <property type="evidence" value="ECO:0007669"/>
    <property type="project" value="UniProtKB-ARBA"/>
</dbReference>
<accession>A0ABD1F1E3</accession>
<sequence>MSCLLLLTAFNFLIQFSNGIHCRDPLDQVVDWFFIYKLPKQQTHDNELIRKGLAFMYLTSTNDDQWIFSSISINDSTSLVAHTLRPIFNKNKENLYLLYNDQPPYGHVSPLKGHTKGVVLANSTAGLWLIHSVPHFPYNQQYYEYPLTGTHFGQSFLCISLTLDSLNNVGLQLQYNEPHLFAQNLPGNLVKVLPEIYKAAKNETVTQAPWYRVTNLSSQANTTFLSFAKSRKFKKDLYADLVNSVLQENLYVETWPNEPNRLPSNCDHKFEVDNVLSVSIKQFNISFNNTVDHSKWAVSTGNISANWICIGDINRAKRQTNRGGGTTCFGKSTLANHYLNIINSVQHCEN</sequence>
<comment type="caution">
    <text evidence="4">The sequence shown here is derived from an EMBL/GenBank/DDBJ whole genome shotgun (WGS) entry which is preliminary data.</text>
</comment>
<dbReference type="CDD" id="cd09121">
    <property type="entry name" value="PLDc_DNaseII_2"/>
    <property type="match status" value="1"/>
</dbReference>
<evidence type="ECO:0000256" key="2">
    <source>
        <dbReference type="ARBA" id="ARBA00022801"/>
    </source>
</evidence>
<feature type="signal peptide" evidence="3">
    <location>
        <begin position="1"/>
        <end position="19"/>
    </location>
</feature>
<evidence type="ECO:0008006" key="6">
    <source>
        <dbReference type="Google" id="ProtNLM"/>
    </source>
</evidence>
<evidence type="ECO:0000256" key="3">
    <source>
        <dbReference type="SAM" id="SignalP"/>
    </source>
</evidence>
<evidence type="ECO:0000313" key="5">
    <source>
        <dbReference type="Proteomes" id="UP001566132"/>
    </source>
</evidence>
<gene>
    <name evidence="4" type="ORF">ABEB36_003865</name>
</gene>
<name>A0ABD1F1E3_HYPHA</name>
<feature type="chain" id="PRO_5044838001" description="Plancitoxin-1" evidence="3">
    <location>
        <begin position="20"/>
        <end position="350"/>
    </location>
</feature>
<organism evidence="4 5">
    <name type="scientific">Hypothenemus hampei</name>
    <name type="common">Coffee berry borer</name>
    <dbReference type="NCBI Taxonomy" id="57062"/>
    <lineage>
        <taxon>Eukaryota</taxon>
        <taxon>Metazoa</taxon>
        <taxon>Ecdysozoa</taxon>
        <taxon>Arthropoda</taxon>
        <taxon>Hexapoda</taxon>
        <taxon>Insecta</taxon>
        <taxon>Pterygota</taxon>
        <taxon>Neoptera</taxon>
        <taxon>Endopterygota</taxon>
        <taxon>Coleoptera</taxon>
        <taxon>Polyphaga</taxon>
        <taxon>Cucujiformia</taxon>
        <taxon>Curculionidae</taxon>
        <taxon>Scolytinae</taxon>
        <taxon>Hypothenemus</taxon>
    </lineage>
</organism>
<dbReference type="InterPro" id="IPR004947">
    <property type="entry name" value="DNase_II"/>
</dbReference>
<evidence type="ECO:0000313" key="4">
    <source>
        <dbReference type="EMBL" id="KAL1509067.1"/>
    </source>
</evidence>
<dbReference type="Proteomes" id="UP001566132">
    <property type="component" value="Unassembled WGS sequence"/>
</dbReference>
<reference evidence="4 5" key="1">
    <citation type="submission" date="2024-05" db="EMBL/GenBank/DDBJ databases">
        <title>Genetic variation in Jamaican populations of the coffee berry borer (Hypothenemus hampei).</title>
        <authorList>
            <person name="Errbii M."/>
            <person name="Myrie A."/>
        </authorList>
    </citation>
    <scope>NUCLEOTIDE SEQUENCE [LARGE SCALE GENOMIC DNA]</scope>
    <source>
        <strain evidence="4">JA-Hopewell-2020-01-JO</strain>
        <tissue evidence="4">Whole body</tissue>
    </source>
</reference>
<dbReference type="AlphaFoldDB" id="A0ABD1F1E3"/>
<evidence type="ECO:0000256" key="1">
    <source>
        <dbReference type="ARBA" id="ARBA00007527"/>
    </source>
</evidence>